<feature type="region of interest" description="Disordered" evidence="1">
    <location>
        <begin position="130"/>
        <end position="180"/>
    </location>
</feature>
<feature type="compositionally biased region" description="Basic and acidic residues" evidence="1">
    <location>
        <begin position="166"/>
        <end position="176"/>
    </location>
</feature>
<feature type="region of interest" description="Disordered" evidence="1">
    <location>
        <begin position="42"/>
        <end position="92"/>
    </location>
</feature>
<feature type="compositionally biased region" description="Polar residues" evidence="1">
    <location>
        <begin position="1180"/>
        <end position="1189"/>
    </location>
</feature>
<reference evidence="2" key="1">
    <citation type="submission" date="2021-05" db="EMBL/GenBank/DDBJ databases">
        <title>The genome of the haptophyte Pavlova lutheri (Diacronema luteri, Pavlovales) - a model for lipid biosynthesis in eukaryotic algae.</title>
        <authorList>
            <person name="Hulatt C.J."/>
            <person name="Posewitz M.C."/>
        </authorList>
    </citation>
    <scope>NUCLEOTIDE SEQUENCE</scope>
    <source>
        <strain evidence="2">NIVA-4/92</strain>
    </source>
</reference>
<feature type="region of interest" description="Disordered" evidence="1">
    <location>
        <begin position="1117"/>
        <end position="1158"/>
    </location>
</feature>
<evidence type="ECO:0000256" key="1">
    <source>
        <dbReference type="SAM" id="MobiDB-lite"/>
    </source>
</evidence>
<gene>
    <name evidence="2" type="ORF">KFE25_007645</name>
</gene>
<dbReference type="EMBL" id="JAGTXO010000003">
    <property type="protein sequence ID" value="KAG8469127.1"/>
    <property type="molecule type" value="Genomic_DNA"/>
</dbReference>
<accession>A0A8J5XVE0</accession>
<feature type="region of interest" description="Disordered" evidence="1">
    <location>
        <begin position="1173"/>
        <end position="1245"/>
    </location>
</feature>
<protein>
    <submittedName>
        <fullName evidence="2">Uncharacterized protein</fullName>
    </submittedName>
</protein>
<evidence type="ECO:0000313" key="2">
    <source>
        <dbReference type="EMBL" id="KAG8469127.1"/>
    </source>
</evidence>
<feature type="compositionally biased region" description="Low complexity" evidence="1">
    <location>
        <begin position="150"/>
        <end position="164"/>
    </location>
</feature>
<name>A0A8J5XVE0_DIALT</name>
<organism evidence="2 3">
    <name type="scientific">Diacronema lutheri</name>
    <name type="common">Unicellular marine alga</name>
    <name type="synonym">Monochrysis lutheri</name>
    <dbReference type="NCBI Taxonomy" id="2081491"/>
    <lineage>
        <taxon>Eukaryota</taxon>
        <taxon>Haptista</taxon>
        <taxon>Haptophyta</taxon>
        <taxon>Pavlovophyceae</taxon>
        <taxon>Pavlovales</taxon>
        <taxon>Pavlovaceae</taxon>
        <taxon>Diacronema</taxon>
    </lineage>
</organism>
<feature type="compositionally biased region" description="Low complexity" evidence="1">
    <location>
        <begin position="70"/>
        <end position="88"/>
    </location>
</feature>
<keyword evidence="3" id="KW-1185">Reference proteome</keyword>
<comment type="caution">
    <text evidence="2">The sequence shown here is derived from an EMBL/GenBank/DDBJ whole genome shotgun (WGS) entry which is preliminary data.</text>
</comment>
<evidence type="ECO:0000313" key="3">
    <source>
        <dbReference type="Proteomes" id="UP000751190"/>
    </source>
</evidence>
<dbReference type="Proteomes" id="UP000751190">
    <property type="component" value="Unassembled WGS sequence"/>
</dbReference>
<feature type="compositionally biased region" description="Pro residues" evidence="1">
    <location>
        <begin position="137"/>
        <end position="149"/>
    </location>
</feature>
<sequence length="1384" mass="142529">MPLAVETALERKRAKYARKEEEAMLRARALRAAATFYVFNAAQHKRRREDTESKLRAIRKRARDARDGTPEAPAAPAPADGLDGAAPARGCAESGAGLSAIAQASTSAAPLTPTAGACVDAPVDTAPTAKAVAPRAQQPPPPTPPPSALLPPLARARLPASAPPEATEKDARDDSCARPPQLATGAFAADAPAAVNAAKLGSALDDRLPPDPLAFPDQQHYDSAIGGELGTRVLGVTGIDIAAAACAPRAAGATCAAGAADAGGSGALARSAPARDSSVLALQLFAPDARGCTVACTGVRALAVGEPGAGDAGNCDVNAQARLLDRCAPGVDGARCGVALRPGDVVDVTARGGELLDGAAMLIPPSIAHPRREGRALCAHSTHEPIAKRVRLDASVAARMSPAEQLVVAPAMLFDLAPFGLATNADKMDRFALALRAEVARHEPEAWERRWIESLLRAQQLVSCGPPGTGMTHPLALAILACVHGAHSAKLQPLRIGIYAVKGSAVLALLTRVNNLRAARDAAAARTGDGSSTCNGLAAPIRVCQLVRKASALRPEQLDAWRHLASPGSSVTVRHGVLGVGAPSCAASLVCAQPVDEVPPGKERMYTVRTTRDTDGEGRAVEVRACDLDDCVEELLLSPTDSAIAYMNDPIASCIVGFTALQGAEVFSLSHSQAGAAAAQSARAQPPVFDLLIIDAASQMPHVLPLARTDGGSRFVIMSDEQEQQTSSEALPLTGVGELGAVGVAAQRADTDAVTSDRPRAASACAQLNETDRVAHSLIEFATYHENALAQPCASCGTSGRCAPQCVTLRSLGSADGAGSLQPAGAGDAGARLGAGQGADGTLAEENAAIACMLVHEASVMAGVEGDDALNGGLHARIAEAAIADRATEPLGAVVPTPTNELHRADTEPLGAVVPTPTNELHRADTEPLGAVVPTPTNELHRADTEPLGAVVPTPTNELHRADTEPLGAVVPTPTNELHRADTEHLGAVVPTPTNELHRADSEIAPQRAQQCGVKRAPATAGLDGVHVDTAEKQHESERDMATLCVAPTAHTLEGTQLTAARAKALRGKRVVHEDEDEEIALQPAQQRGVKHALATAGLEGMQLSRKALAAARANKLRGKRVVHEDEDEDDQAIGSNDDRRVTLPPDCGLDDDDDSEATQHFDYLRGGLSAIGLGPLSDGQPSPISPQTLAAPPASAPPTSAPPTSRLHAASGCGGDEAAARARLPNDDDGVPEGGAPGPEAHTASTLGAAEPMDVDEASGLLRVSCFTLLSRLERVAAPQLRRGLAHVPISSQSPAAGGGDEPTPVRHSPVDAAAGLAAQVHARPLPAGAMVNDRLVHEGHPQHAQQPHDLRRGVRAPAAPQAARKYMCRKCGVPKKGHTCTW</sequence>
<proteinExistence type="predicted"/>